<name>A0ABS3CSV1_9ALTE</name>
<dbReference type="Pfam" id="PF03815">
    <property type="entry name" value="LCCL"/>
    <property type="match status" value="1"/>
</dbReference>
<evidence type="ECO:0000313" key="2">
    <source>
        <dbReference type="EMBL" id="MBN7820197.1"/>
    </source>
</evidence>
<dbReference type="Proteomes" id="UP000663992">
    <property type="component" value="Unassembled WGS sequence"/>
</dbReference>
<protein>
    <recommendedName>
        <fullName evidence="1">LCCL domain-containing protein</fullName>
    </recommendedName>
</protein>
<comment type="caution">
    <text evidence="2">The sequence shown here is derived from an EMBL/GenBank/DDBJ whole genome shotgun (WGS) entry which is preliminary data.</text>
</comment>
<dbReference type="InterPro" id="IPR004043">
    <property type="entry name" value="LCCL"/>
</dbReference>
<evidence type="ECO:0000313" key="3">
    <source>
        <dbReference type="Proteomes" id="UP000663992"/>
    </source>
</evidence>
<organism evidence="2 3">
    <name type="scientific">Bowmanella yangjiangensis</name>
    <dbReference type="NCBI Taxonomy" id="2811230"/>
    <lineage>
        <taxon>Bacteria</taxon>
        <taxon>Pseudomonadati</taxon>
        <taxon>Pseudomonadota</taxon>
        <taxon>Gammaproteobacteria</taxon>
        <taxon>Alteromonadales</taxon>
        <taxon>Alteromonadaceae</taxon>
        <taxon>Bowmanella</taxon>
    </lineage>
</organism>
<dbReference type="Gene3D" id="2.170.130.20">
    <property type="entry name" value="LCCL-like domain"/>
    <property type="match status" value="1"/>
</dbReference>
<feature type="domain" description="LCCL" evidence="1">
    <location>
        <begin position="717"/>
        <end position="776"/>
    </location>
</feature>
<dbReference type="EMBL" id="JAFKCS010000008">
    <property type="protein sequence ID" value="MBN7820197.1"/>
    <property type="molecule type" value="Genomic_DNA"/>
</dbReference>
<accession>A0ABS3CSV1</accession>
<dbReference type="RefSeq" id="WP_206594040.1">
    <property type="nucleotide sequence ID" value="NZ_JAFKCS010000008.1"/>
</dbReference>
<proteinExistence type="predicted"/>
<evidence type="ECO:0000259" key="1">
    <source>
        <dbReference type="Pfam" id="PF03815"/>
    </source>
</evidence>
<gene>
    <name evidence="2" type="ORF">J0A65_10005</name>
</gene>
<keyword evidence="3" id="KW-1185">Reference proteome</keyword>
<dbReference type="InterPro" id="IPR036609">
    <property type="entry name" value="LCCL_sf"/>
</dbReference>
<dbReference type="SUPFAM" id="SSF69848">
    <property type="entry name" value="LCCL domain"/>
    <property type="match status" value="1"/>
</dbReference>
<sequence length="793" mass="86442">MKYLNLLMLLCLWGCGAESSSSQLAGDLSKPLQGHPVEDRDELEGAWMAVSDGQFGSLEFLSNGSVLVVQGFTNMNGQAMTMQYQLLEGGRLSLIGLGGRTSVLQAIVDDEWLELSEQLGGQSSQRFRKVDSGPALLAERQTYLQQLALEREQILVALGQSLSREHLLLKSSDSKVPLPPILLNVKLTDGRTFSGTAVTDIAGDDPQVFDVRGQLLVAMDNSANLDFQLTGRVDTNSQARRMRGHLRLIAGGDPLQLAGALEEGNDALAVVLEKDKLTAQAILARVEEVVEQKRRAIAMVTDALGVRTVLKGSALRTAQGQLVPVSIILERMGQQSAYIGTAVFGQDNFSSKVRSEIDVLSKGDDKVAIVQLHMDNNNHWRLSVSDKGLSGTWYFGNSVLEGKSAASDLRIDQTWNEEQLSADKAKMQAYLDKTLSQPQQFSGLLTMRDEAMPLWLSLHRQSDGSLSGMAKLQFEEVSVELQGSIKPGSFSPQLLLHATKVQGSTMNLRKFGRQDWQLELLQADEPMRLSGRVKLNLSSGEVLLAPVDEHLLAEQKRQLIAVLSGQDFILTTDDRPRTEQTYVRLTLDPATDKLSGAIFGARLNAVRHPAHLSGQLVTEQGQHMLRLHSVHDFKGHSSMDFALFADWSETGVVLKGPVLSNSSGTYLTLRTTADKVSIPADQALLIEAYALGASEYPPSKPEAGQSAYLYLTGRTRGALYGTDVYLFGSDVAVAAVHAGVLEDGQSGIVKVHYQNQPEQLQGSSRYGVASKGYESNGRKAKGPSFRLALVKRY</sequence>
<reference evidence="2 3" key="1">
    <citation type="submission" date="2021-03" db="EMBL/GenBank/DDBJ databases">
        <title>novel species isolated from a fishpond in China.</title>
        <authorList>
            <person name="Lu H."/>
            <person name="Cai Z."/>
        </authorList>
    </citation>
    <scope>NUCLEOTIDE SEQUENCE [LARGE SCALE GENOMIC DNA]</scope>
    <source>
        <strain evidence="2 3">Y57</strain>
    </source>
</reference>